<organism evidence="10 11">
    <name type="scientific">Xanthomonas euvesicatoria</name>
    <dbReference type="NCBI Taxonomy" id="456327"/>
    <lineage>
        <taxon>Bacteria</taxon>
        <taxon>Pseudomonadati</taxon>
        <taxon>Pseudomonadota</taxon>
        <taxon>Gammaproteobacteria</taxon>
        <taxon>Lysobacterales</taxon>
        <taxon>Lysobacteraceae</taxon>
        <taxon>Xanthomonas</taxon>
    </lineage>
</organism>
<keyword evidence="5 8" id="KW-1133">Transmembrane helix</keyword>
<evidence type="ECO:0000256" key="4">
    <source>
        <dbReference type="ARBA" id="ARBA00022741"/>
    </source>
</evidence>
<comment type="subcellular location">
    <subcellularLocation>
        <location evidence="1">Cell membrane</location>
    </subcellularLocation>
</comment>
<dbReference type="GO" id="GO:0051607">
    <property type="term" value="P:defense response to virus"/>
    <property type="evidence" value="ECO:0007669"/>
    <property type="project" value="UniProtKB-KW"/>
</dbReference>
<protein>
    <submittedName>
        <fullName evidence="10">DUF5706 domain-containing protein</fullName>
    </submittedName>
</protein>
<keyword evidence="3 8" id="KW-0812">Transmembrane</keyword>
<proteinExistence type="predicted"/>
<sequence>MEPSAKLSAAQSQLNLVLGFFSRVDTKLSVVLGIDLAMLGVLSTKIVATDKPTLISICGAAIFGMLLIASFVQLYRGSFPNLEGGHASIVFFREIQKKSETEFLKAYREASAEALAEDYLGQAWRNSKILAMKFDRLKSSYVYMAWAVLPWAVTLMSLTEFK</sequence>
<name>A0AAX4FMR4_XANEU</name>
<dbReference type="Proteomes" id="UP001304429">
    <property type="component" value="Chromosome"/>
</dbReference>
<dbReference type="GO" id="GO:0005886">
    <property type="term" value="C:plasma membrane"/>
    <property type="evidence" value="ECO:0007669"/>
    <property type="project" value="UniProtKB-SubCell"/>
</dbReference>
<dbReference type="Pfam" id="PF18967">
    <property type="entry name" value="PycTM"/>
    <property type="match status" value="1"/>
</dbReference>
<evidence type="ECO:0000256" key="5">
    <source>
        <dbReference type="ARBA" id="ARBA00022989"/>
    </source>
</evidence>
<reference evidence="10" key="1">
    <citation type="submission" date="2023-10" db="EMBL/GenBank/DDBJ databases">
        <title>Comparative Genomic Analysis of Tomato Bacterial Spot Xanthomonads Reveals A New Lineage of Xanthomonas euvesicatoria.</title>
        <authorList>
            <person name="Huang C.-J."/>
            <person name="Wu T.-L."/>
            <person name="Wu Y.-L."/>
            <person name="Wang R.-S."/>
            <person name="Lin Y.-C."/>
        </authorList>
    </citation>
    <scope>NUCLEOTIDE SEQUENCE</scope>
    <source>
        <strain evidence="10">T0319-01</strain>
    </source>
</reference>
<evidence type="ECO:0000259" key="9">
    <source>
        <dbReference type="Pfam" id="PF18967"/>
    </source>
</evidence>
<dbReference type="InterPro" id="IPR043760">
    <property type="entry name" value="PycTM_dom"/>
</dbReference>
<evidence type="ECO:0000256" key="2">
    <source>
        <dbReference type="ARBA" id="ARBA00022475"/>
    </source>
</evidence>
<keyword evidence="2" id="KW-1003">Cell membrane</keyword>
<evidence type="ECO:0000313" key="11">
    <source>
        <dbReference type="Proteomes" id="UP001304429"/>
    </source>
</evidence>
<gene>
    <name evidence="10" type="ORF">R5577_07515</name>
</gene>
<keyword evidence="4" id="KW-0547">Nucleotide-binding</keyword>
<evidence type="ECO:0000256" key="7">
    <source>
        <dbReference type="ARBA" id="ARBA00023136"/>
    </source>
</evidence>
<evidence type="ECO:0000256" key="1">
    <source>
        <dbReference type="ARBA" id="ARBA00004236"/>
    </source>
</evidence>
<feature type="domain" description="Pycsar effector protein" evidence="9">
    <location>
        <begin position="10"/>
        <end position="156"/>
    </location>
</feature>
<evidence type="ECO:0000256" key="3">
    <source>
        <dbReference type="ARBA" id="ARBA00022692"/>
    </source>
</evidence>
<dbReference type="AlphaFoldDB" id="A0AAX4FMR4"/>
<feature type="transmembrane region" description="Helical" evidence="8">
    <location>
        <begin position="54"/>
        <end position="75"/>
    </location>
</feature>
<evidence type="ECO:0000313" key="10">
    <source>
        <dbReference type="EMBL" id="WOP57959.1"/>
    </source>
</evidence>
<evidence type="ECO:0000256" key="6">
    <source>
        <dbReference type="ARBA" id="ARBA00023118"/>
    </source>
</evidence>
<dbReference type="EMBL" id="CP137539">
    <property type="protein sequence ID" value="WOP57959.1"/>
    <property type="molecule type" value="Genomic_DNA"/>
</dbReference>
<keyword evidence="7 8" id="KW-0472">Membrane</keyword>
<dbReference type="GO" id="GO:0000166">
    <property type="term" value="F:nucleotide binding"/>
    <property type="evidence" value="ECO:0007669"/>
    <property type="project" value="UniProtKB-KW"/>
</dbReference>
<evidence type="ECO:0000256" key="8">
    <source>
        <dbReference type="SAM" id="Phobius"/>
    </source>
</evidence>
<feature type="transmembrane region" description="Helical" evidence="8">
    <location>
        <begin position="141"/>
        <end position="159"/>
    </location>
</feature>
<keyword evidence="6" id="KW-0051">Antiviral defense</keyword>
<dbReference type="RefSeq" id="WP_033484194.1">
    <property type="nucleotide sequence ID" value="NZ_CP137532.1"/>
</dbReference>
<accession>A0AAX4FMR4</accession>